<keyword evidence="1" id="KW-0472">Membrane</keyword>
<reference evidence="2 3" key="1">
    <citation type="journal article" date="2018" name="Front. Microbiol.">
        <title>Phylogeny of Vibrio vulnificus from the Analysis of the Core-Genome: Implications for Intra-Species Taxonomy.</title>
        <authorList>
            <person name="Roig F.J."/>
            <person name="Gonzalez-Candelas F."/>
            <person name="Sanjuan E."/>
            <person name="Fouz B."/>
            <person name="Feil E.J."/>
            <person name="Llorens C."/>
            <person name="Baker-Austin C."/>
            <person name="Oliver J.D."/>
            <person name="Danin-Poleg Y."/>
            <person name="Gibas C.J."/>
            <person name="Kashi Y."/>
            <person name="Gulig P.A."/>
            <person name="Morrison S.S."/>
            <person name="Amaro C."/>
        </authorList>
    </citation>
    <scope>NUCLEOTIDE SEQUENCE [LARGE SCALE GENOMIC DNA]</scope>
    <source>
        <strain evidence="2 3">CECT4608</strain>
    </source>
</reference>
<dbReference type="AlphaFoldDB" id="A0A2S3R124"/>
<proteinExistence type="predicted"/>
<evidence type="ECO:0000313" key="2">
    <source>
        <dbReference type="EMBL" id="POB46488.1"/>
    </source>
</evidence>
<keyword evidence="1" id="KW-1133">Transmembrane helix</keyword>
<organism evidence="2 3">
    <name type="scientific">Vibrio vulnificus</name>
    <dbReference type="NCBI Taxonomy" id="672"/>
    <lineage>
        <taxon>Bacteria</taxon>
        <taxon>Pseudomonadati</taxon>
        <taxon>Pseudomonadota</taxon>
        <taxon>Gammaproteobacteria</taxon>
        <taxon>Vibrionales</taxon>
        <taxon>Vibrionaceae</taxon>
        <taxon>Vibrio</taxon>
    </lineage>
</organism>
<sequence>MRKIWIASGPRANAHYAVIPFLLEAAAVLAAFVHPNHIAYLCSWGFTHLPPTCNFKLFGYKRDSLIR</sequence>
<evidence type="ECO:0000313" key="3">
    <source>
        <dbReference type="Proteomes" id="UP000237466"/>
    </source>
</evidence>
<feature type="transmembrane region" description="Helical" evidence="1">
    <location>
        <begin position="12"/>
        <end position="32"/>
    </location>
</feature>
<keyword evidence="1" id="KW-0812">Transmembrane</keyword>
<accession>A0A2S3R124</accession>
<dbReference type="Proteomes" id="UP000237466">
    <property type="component" value="Unassembled WGS sequence"/>
</dbReference>
<gene>
    <name evidence="2" type="ORF">CRN52_15190</name>
</gene>
<comment type="caution">
    <text evidence="2">The sequence shown here is derived from an EMBL/GenBank/DDBJ whole genome shotgun (WGS) entry which is preliminary data.</text>
</comment>
<evidence type="ECO:0000256" key="1">
    <source>
        <dbReference type="SAM" id="Phobius"/>
    </source>
</evidence>
<name>A0A2S3R124_VIBVL</name>
<dbReference type="EMBL" id="PDGH01000102">
    <property type="protein sequence ID" value="POB46488.1"/>
    <property type="molecule type" value="Genomic_DNA"/>
</dbReference>
<protein>
    <submittedName>
        <fullName evidence="2">Uncharacterized protein</fullName>
    </submittedName>
</protein>